<dbReference type="SMART" id="SM00065">
    <property type="entry name" value="GAF"/>
    <property type="match status" value="1"/>
</dbReference>
<dbReference type="SUPFAM" id="SSF55781">
    <property type="entry name" value="GAF domain-like"/>
    <property type="match status" value="1"/>
</dbReference>
<dbReference type="SMART" id="SM00448">
    <property type="entry name" value="REC"/>
    <property type="match status" value="1"/>
</dbReference>
<dbReference type="InterPro" id="IPR036097">
    <property type="entry name" value="HisK_dim/P_sf"/>
</dbReference>
<dbReference type="InterPro" id="IPR003661">
    <property type="entry name" value="HisK_dim/P_dom"/>
</dbReference>
<dbReference type="Pfam" id="PF01590">
    <property type="entry name" value="GAF"/>
    <property type="match status" value="1"/>
</dbReference>
<keyword evidence="11" id="KW-1185">Reference proteome</keyword>
<dbReference type="Pfam" id="PF00512">
    <property type="entry name" value="HisKA"/>
    <property type="match status" value="1"/>
</dbReference>
<dbReference type="SUPFAM" id="SSF47384">
    <property type="entry name" value="Homodimeric domain of signal transducing histidine kinase"/>
    <property type="match status" value="1"/>
</dbReference>
<dbReference type="Gene3D" id="3.40.50.2300">
    <property type="match status" value="1"/>
</dbReference>
<reference evidence="11" key="1">
    <citation type="journal article" date="2019" name="Int. J. Syst. Evol. Microbiol.">
        <title>The Global Catalogue of Microorganisms (GCM) 10K type strain sequencing project: providing services to taxonomists for standard genome sequencing and annotation.</title>
        <authorList>
            <consortium name="The Broad Institute Genomics Platform"/>
            <consortium name="The Broad Institute Genome Sequencing Center for Infectious Disease"/>
            <person name="Wu L."/>
            <person name="Ma J."/>
        </authorList>
    </citation>
    <scope>NUCLEOTIDE SEQUENCE [LARGE SCALE GENOMIC DNA]</scope>
    <source>
        <strain evidence="11">KACC 12649</strain>
    </source>
</reference>
<dbReference type="Gene3D" id="1.10.287.130">
    <property type="match status" value="1"/>
</dbReference>
<dbReference type="PROSITE" id="PS50113">
    <property type="entry name" value="PAC"/>
    <property type="match status" value="1"/>
</dbReference>
<evidence type="ECO:0000256" key="2">
    <source>
        <dbReference type="ARBA" id="ARBA00012438"/>
    </source>
</evidence>
<dbReference type="SMART" id="SM00388">
    <property type="entry name" value="HisKA"/>
    <property type="match status" value="1"/>
</dbReference>
<dbReference type="Gene3D" id="3.30.450.40">
    <property type="match status" value="1"/>
</dbReference>
<feature type="modified residue" description="4-aspartylphosphate" evidence="6">
    <location>
        <position position="604"/>
    </location>
</feature>
<comment type="catalytic activity">
    <reaction evidence="1">
        <text>ATP + protein L-histidine = ADP + protein N-phospho-L-histidine.</text>
        <dbReference type="EC" id="2.7.13.3"/>
    </reaction>
</comment>
<dbReference type="SUPFAM" id="SSF52172">
    <property type="entry name" value="CheY-like"/>
    <property type="match status" value="1"/>
</dbReference>
<accession>A0ABW0L1E6</accession>
<dbReference type="InterPro" id="IPR011006">
    <property type="entry name" value="CheY-like_superfamily"/>
</dbReference>
<protein>
    <recommendedName>
        <fullName evidence="2">histidine kinase</fullName>
        <ecNumber evidence="2">2.7.13.3</ecNumber>
    </recommendedName>
</protein>
<dbReference type="SUPFAM" id="SSF55874">
    <property type="entry name" value="ATPase domain of HSP90 chaperone/DNA topoisomerase II/histidine kinase"/>
    <property type="match status" value="1"/>
</dbReference>
<dbReference type="Pfam" id="PF02518">
    <property type="entry name" value="HATPase_c"/>
    <property type="match status" value="1"/>
</dbReference>
<dbReference type="InterPro" id="IPR001610">
    <property type="entry name" value="PAC"/>
</dbReference>
<dbReference type="EC" id="2.7.13.3" evidence="2"/>
<evidence type="ECO:0000256" key="5">
    <source>
        <dbReference type="ARBA" id="ARBA00022777"/>
    </source>
</evidence>
<dbReference type="CDD" id="cd00075">
    <property type="entry name" value="HATPase"/>
    <property type="match status" value="1"/>
</dbReference>
<dbReference type="InterPro" id="IPR001789">
    <property type="entry name" value="Sig_transdc_resp-reg_receiver"/>
</dbReference>
<evidence type="ECO:0000313" key="10">
    <source>
        <dbReference type="EMBL" id="MFC5458602.1"/>
    </source>
</evidence>
<keyword evidence="3 6" id="KW-0597">Phosphoprotein</keyword>
<evidence type="ECO:0000259" key="8">
    <source>
        <dbReference type="PROSITE" id="PS50110"/>
    </source>
</evidence>
<dbReference type="InterPro" id="IPR036890">
    <property type="entry name" value="HATPase_C_sf"/>
</dbReference>
<dbReference type="RefSeq" id="WP_379779606.1">
    <property type="nucleotide sequence ID" value="NZ_JBHSMU010000003.1"/>
</dbReference>
<feature type="domain" description="Histidine kinase" evidence="7">
    <location>
        <begin position="317"/>
        <end position="535"/>
    </location>
</feature>
<evidence type="ECO:0000313" key="11">
    <source>
        <dbReference type="Proteomes" id="UP001596050"/>
    </source>
</evidence>
<dbReference type="PRINTS" id="PR00344">
    <property type="entry name" value="BCTRLSENSOR"/>
</dbReference>
<dbReference type="Gene3D" id="3.30.450.20">
    <property type="entry name" value="PAS domain"/>
    <property type="match status" value="1"/>
</dbReference>
<keyword evidence="10" id="KW-0067">ATP-binding</keyword>
<sequence length="673" mass="73735">MPELTQSPLDELAMYRFLLALDDAMRPLLAPQDITQTAAAMLGDFLKVNRCAYAHVDEEFGTFTLTGDYTADVPSIVGRYRSEDFGSEFVRLSQLGITYVVQDAESDPRVADVRPSYRAAQIRAVVSVPVLKAGRFVAGMALHQAEARVWHAQEIKLLELVANRCWESIERSRVTQVSLESEAKFRTIANAMPQMVWSTLADGFHDYFNQQWYDFTGVPQGSTDGAGWNGIFHPDDQNAAWARWRHSLATGETYEIEYRLRHHSGQYRWVLGRALPVHDENGAIVRWMGTCTDIHAQKQAEDDLRNMNARKDEFLAMLAHELRNPLAPIASAAHLLKLVKADPARVEQASDIIARQVRHMTALVDDLLDVSRVTRGLIELEKYPVDLGSLVASAIEQARPLIKSRGHVLNLRMHASDPVVQGDRTRLVQVVANLLNNAAKYTAQGGEITLAVELHGSQARIVVTDTGIGIEDKLLPHVFDLFTQGARTPDRTQGGLGLGLALVKSIVTLHGGTVQAESAGPGKGSRFTIALPVLAEEAAAHEAAAPAALQVRPARLLIVDDNVDAAESLGVLLRAEGHAVRVATDPFQALGMALADPPDLYVLDIGLPNMDGYELSRRLHAQPASADAVFVALTGYGQAHDRVLSKAAGFDHHFVKPLDMARFHAILAGLPQR</sequence>
<evidence type="ECO:0000256" key="4">
    <source>
        <dbReference type="ARBA" id="ARBA00022679"/>
    </source>
</evidence>
<evidence type="ECO:0000256" key="3">
    <source>
        <dbReference type="ARBA" id="ARBA00022553"/>
    </source>
</evidence>
<dbReference type="SMART" id="SM00086">
    <property type="entry name" value="PAC"/>
    <property type="match status" value="1"/>
</dbReference>
<dbReference type="Proteomes" id="UP001596050">
    <property type="component" value="Unassembled WGS sequence"/>
</dbReference>
<evidence type="ECO:0000256" key="6">
    <source>
        <dbReference type="PROSITE-ProRule" id="PRU00169"/>
    </source>
</evidence>
<dbReference type="PANTHER" id="PTHR43547:SF2">
    <property type="entry name" value="HYBRID SIGNAL TRANSDUCTION HISTIDINE KINASE C"/>
    <property type="match status" value="1"/>
</dbReference>
<dbReference type="InterPro" id="IPR000700">
    <property type="entry name" value="PAS-assoc_C"/>
</dbReference>
<dbReference type="CDD" id="cd17580">
    <property type="entry name" value="REC_2_DhkD-like"/>
    <property type="match status" value="1"/>
</dbReference>
<dbReference type="Gene3D" id="3.30.565.10">
    <property type="entry name" value="Histidine kinase-like ATPase, C-terminal domain"/>
    <property type="match status" value="1"/>
</dbReference>
<dbReference type="InterPro" id="IPR035965">
    <property type="entry name" value="PAS-like_dom_sf"/>
</dbReference>
<proteinExistence type="predicted"/>
<dbReference type="NCBIfam" id="TIGR00229">
    <property type="entry name" value="sensory_box"/>
    <property type="match status" value="1"/>
</dbReference>
<dbReference type="SMART" id="SM00387">
    <property type="entry name" value="HATPase_c"/>
    <property type="match status" value="1"/>
</dbReference>
<feature type="domain" description="Response regulatory" evidence="8">
    <location>
        <begin position="555"/>
        <end position="671"/>
    </location>
</feature>
<dbReference type="InterPro" id="IPR005467">
    <property type="entry name" value="His_kinase_dom"/>
</dbReference>
<dbReference type="CDD" id="cd00082">
    <property type="entry name" value="HisKA"/>
    <property type="match status" value="1"/>
</dbReference>
<dbReference type="Pfam" id="PF08447">
    <property type="entry name" value="PAS_3"/>
    <property type="match status" value="1"/>
</dbReference>
<keyword evidence="4" id="KW-0808">Transferase</keyword>
<dbReference type="CDD" id="cd00130">
    <property type="entry name" value="PAS"/>
    <property type="match status" value="1"/>
</dbReference>
<dbReference type="InterPro" id="IPR003594">
    <property type="entry name" value="HATPase_dom"/>
</dbReference>
<dbReference type="PROSITE" id="PS50110">
    <property type="entry name" value="RESPONSE_REGULATORY"/>
    <property type="match status" value="1"/>
</dbReference>
<dbReference type="InterPro" id="IPR003018">
    <property type="entry name" value="GAF"/>
</dbReference>
<evidence type="ECO:0000259" key="9">
    <source>
        <dbReference type="PROSITE" id="PS50113"/>
    </source>
</evidence>
<comment type="caution">
    <text evidence="10">The sequence shown here is derived from an EMBL/GenBank/DDBJ whole genome shotgun (WGS) entry which is preliminary data.</text>
</comment>
<dbReference type="EMBL" id="JBHSMU010000003">
    <property type="protein sequence ID" value="MFC5458602.1"/>
    <property type="molecule type" value="Genomic_DNA"/>
</dbReference>
<organism evidence="10 11">
    <name type="scientific">Massilia niabensis</name>
    <dbReference type="NCBI Taxonomy" id="544910"/>
    <lineage>
        <taxon>Bacteria</taxon>
        <taxon>Pseudomonadati</taxon>
        <taxon>Pseudomonadota</taxon>
        <taxon>Betaproteobacteria</taxon>
        <taxon>Burkholderiales</taxon>
        <taxon>Oxalobacteraceae</taxon>
        <taxon>Telluria group</taxon>
        <taxon>Massilia</taxon>
    </lineage>
</organism>
<dbReference type="InterPro" id="IPR029016">
    <property type="entry name" value="GAF-like_dom_sf"/>
</dbReference>
<name>A0ABW0L1E6_9BURK</name>
<dbReference type="InterPro" id="IPR013655">
    <property type="entry name" value="PAS_fold_3"/>
</dbReference>
<evidence type="ECO:0000256" key="1">
    <source>
        <dbReference type="ARBA" id="ARBA00000085"/>
    </source>
</evidence>
<dbReference type="SUPFAM" id="SSF55785">
    <property type="entry name" value="PYP-like sensor domain (PAS domain)"/>
    <property type="match status" value="1"/>
</dbReference>
<feature type="domain" description="PAC" evidence="9">
    <location>
        <begin position="254"/>
        <end position="306"/>
    </location>
</feature>
<evidence type="ECO:0000259" key="7">
    <source>
        <dbReference type="PROSITE" id="PS50109"/>
    </source>
</evidence>
<dbReference type="InterPro" id="IPR000014">
    <property type="entry name" value="PAS"/>
</dbReference>
<keyword evidence="5" id="KW-0418">Kinase</keyword>
<dbReference type="InterPro" id="IPR004358">
    <property type="entry name" value="Sig_transdc_His_kin-like_C"/>
</dbReference>
<keyword evidence="10" id="KW-0547">Nucleotide-binding</keyword>
<dbReference type="PANTHER" id="PTHR43547">
    <property type="entry name" value="TWO-COMPONENT HISTIDINE KINASE"/>
    <property type="match status" value="1"/>
</dbReference>
<gene>
    <name evidence="10" type="ORF">ACFPN5_02105</name>
</gene>
<dbReference type="Pfam" id="PF00072">
    <property type="entry name" value="Response_reg"/>
    <property type="match status" value="1"/>
</dbReference>
<dbReference type="GO" id="GO:0005524">
    <property type="term" value="F:ATP binding"/>
    <property type="evidence" value="ECO:0007669"/>
    <property type="project" value="UniProtKB-KW"/>
</dbReference>
<dbReference type="PROSITE" id="PS50109">
    <property type="entry name" value="HIS_KIN"/>
    <property type="match status" value="1"/>
</dbReference>